<evidence type="ECO:0000313" key="5">
    <source>
        <dbReference type="Proteomes" id="UP001314170"/>
    </source>
</evidence>
<sequence length="191" mass="21772">MKQNGRDDYSVRAKNYIRALKARFHDQPEKFHSFYKVMMDMTAQRVQPDGLKGIPTAAPAKLKAILEGHNDLIHGLNFFLPPLHRVSLDDGGGEMETEAGVKDAERTISLVEFEYAKDLIKKVRMRGEEVYEAFVKTLLSTDQKRSLDDVCSDVVELLIDDPDLLERFRKFMPVYEPIPLASYAPNSQIPT</sequence>
<evidence type="ECO:0000256" key="2">
    <source>
        <dbReference type="ARBA" id="ARBA00023242"/>
    </source>
</evidence>
<evidence type="ECO:0000313" key="4">
    <source>
        <dbReference type="EMBL" id="CAK7328441.1"/>
    </source>
</evidence>
<dbReference type="GO" id="GO:0000118">
    <property type="term" value="C:histone deacetylase complex"/>
    <property type="evidence" value="ECO:0007669"/>
    <property type="project" value="TreeGrafter"/>
</dbReference>
<dbReference type="PANTHER" id="PTHR12346:SF8">
    <property type="entry name" value="PAIRED AMPHIPATHIC HELIX PROTEIN SIN3-LIKE 2"/>
    <property type="match status" value="1"/>
</dbReference>
<comment type="subcellular location">
    <subcellularLocation>
        <location evidence="1 3">Nucleus</location>
    </subcellularLocation>
</comment>
<dbReference type="InterPro" id="IPR036600">
    <property type="entry name" value="PAH_sf"/>
</dbReference>
<dbReference type="InterPro" id="IPR003822">
    <property type="entry name" value="PAH"/>
</dbReference>
<protein>
    <submittedName>
        <fullName evidence="4">Uncharacterized protein</fullName>
    </submittedName>
</protein>
<gene>
    <name evidence="4" type="ORF">DCAF_LOCUS6164</name>
</gene>
<proteinExistence type="predicted"/>
<dbReference type="PANTHER" id="PTHR12346">
    <property type="entry name" value="SIN3B-RELATED"/>
    <property type="match status" value="1"/>
</dbReference>
<keyword evidence="2 3" id="KW-0539">Nucleus</keyword>
<dbReference type="GO" id="GO:0000122">
    <property type="term" value="P:negative regulation of transcription by RNA polymerase II"/>
    <property type="evidence" value="ECO:0007669"/>
    <property type="project" value="TreeGrafter"/>
</dbReference>
<keyword evidence="5" id="KW-1185">Reference proteome</keyword>
<dbReference type="Pfam" id="PF02671">
    <property type="entry name" value="PAH"/>
    <property type="match status" value="1"/>
</dbReference>
<dbReference type="Gene3D" id="1.20.1160.11">
    <property type="entry name" value="Paired amphipathic helix"/>
    <property type="match status" value="2"/>
</dbReference>
<dbReference type="AlphaFoldDB" id="A0AAV1R3V8"/>
<dbReference type="GO" id="GO:0000785">
    <property type="term" value="C:chromatin"/>
    <property type="evidence" value="ECO:0007669"/>
    <property type="project" value="TreeGrafter"/>
</dbReference>
<dbReference type="GO" id="GO:0003714">
    <property type="term" value="F:transcription corepressor activity"/>
    <property type="evidence" value="ECO:0007669"/>
    <property type="project" value="InterPro"/>
</dbReference>
<name>A0AAV1R3V8_9ROSI</name>
<dbReference type="PROSITE" id="PS51477">
    <property type="entry name" value="PAH"/>
    <property type="match status" value="2"/>
</dbReference>
<dbReference type="InterPro" id="IPR039774">
    <property type="entry name" value="Sin3-like"/>
</dbReference>
<comment type="caution">
    <text evidence="4">The sequence shown here is derived from an EMBL/GenBank/DDBJ whole genome shotgun (WGS) entry which is preliminary data.</text>
</comment>
<organism evidence="4 5">
    <name type="scientific">Dovyalis caffra</name>
    <dbReference type="NCBI Taxonomy" id="77055"/>
    <lineage>
        <taxon>Eukaryota</taxon>
        <taxon>Viridiplantae</taxon>
        <taxon>Streptophyta</taxon>
        <taxon>Embryophyta</taxon>
        <taxon>Tracheophyta</taxon>
        <taxon>Spermatophyta</taxon>
        <taxon>Magnoliopsida</taxon>
        <taxon>eudicotyledons</taxon>
        <taxon>Gunneridae</taxon>
        <taxon>Pentapetalae</taxon>
        <taxon>rosids</taxon>
        <taxon>fabids</taxon>
        <taxon>Malpighiales</taxon>
        <taxon>Salicaceae</taxon>
        <taxon>Flacourtieae</taxon>
        <taxon>Dovyalis</taxon>
    </lineage>
</organism>
<dbReference type="Proteomes" id="UP001314170">
    <property type="component" value="Unassembled WGS sequence"/>
</dbReference>
<dbReference type="SUPFAM" id="SSF47762">
    <property type="entry name" value="PAH2 domain"/>
    <property type="match status" value="2"/>
</dbReference>
<reference evidence="4 5" key="1">
    <citation type="submission" date="2024-01" db="EMBL/GenBank/DDBJ databases">
        <authorList>
            <person name="Waweru B."/>
        </authorList>
    </citation>
    <scope>NUCLEOTIDE SEQUENCE [LARGE SCALE GENOMIC DNA]</scope>
</reference>
<dbReference type="EMBL" id="CAWUPB010000893">
    <property type="protein sequence ID" value="CAK7328441.1"/>
    <property type="molecule type" value="Genomic_DNA"/>
</dbReference>
<accession>A0AAV1R3V8</accession>
<evidence type="ECO:0000256" key="1">
    <source>
        <dbReference type="ARBA" id="ARBA00004123"/>
    </source>
</evidence>
<evidence type="ECO:0000256" key="3">
    <source>
        <dbReference type="PROSITE-ProRule" id="PRU00810"/>
    </source>
</evidence>